<name>A0A5S3P5V1_9SPHN</name>
<gene>
    <name evidence="1" type="ORF">FEV51_09120</name>
</gene>
<comment type="caution">
    <text evidence="1">The sequence shown here is derived from an EMBL/GenBank/DDBJ whole genome shotgun (WGS) entry which is preliminary data.</text>
</comment>
<sequence length="61" mass="6922">MTLGYIGCAIGRHTIDKQAIKHIHGTDVGRCRHCSAALEHQHPDHWVVQQVRDAGLSHRFR</sequence>
<dbReference type="OrthoDB" id="7409900at2"/>
<dbReference type="Proteomes" id="UP000309668">
    <property type="component" value="Unassembled WGS sequence"/>
</dbReference>
<dbReference type="AlphaFoldDB" id="A0A5S3P5V1"/>
<organism evidence="1 2">
    <name type="scientific">Qipengyuania marisflavi</name>
    <dbReference type="NCBI Taxonomy" id="2486356"/>
    <lineage>
        <taxon>Bacteria</taxon>
        <taxon>Pseudomonadati</taxon>
        <taxon>Pseudomonadota</taxon>
        <taxon>Alphaproteobacteria</taxon>
        <taxon>Sphingomonadales</taxon>
        <taxon>Erythrobacteraceae</taxon>
        <taxon>Qipengyuania</taxon>
    </lineage>
</organism>
<proteinExistence type="predicted"/>
<keyword evidence="2" id="KW-1185">Reference proteome</keyword>
<evidence type="ECO:0000313" key="1">
    <source>
        <dbReference type="EMBL" id="TMM48422.1"/>
    </source>
</evidence>
<dbReference type="RefSeq" id="WP_138618084.1">
    <property type="nucleotide sequence ID" value="NZ_VCAO01000003.1"/>
</dbReference>
<reference evidence="1 2" key="1">
    <citation type="submission" date="2019-05" db="EMBL/GenBank/DDBJ databases">
        <title>Erythrobacter marisflavi sp. nov., isolated from isolated from water of an estuary environment.</title>
        <authorList>
            <person name="Yoon J.-H."/>
        </authorList>
    </citation>
    <scope>NUCLEOTIDE SEQUENCE [LARGE SCALE GENOMIC DNA]</scope>
    <source>
        <strain evidence="1 2">KEM-5</strain>
    </source>
</reference>
<evidence type="ECO:0000313" key="2">
    <source>
        <dbReference type="Proteomes" id="UP000309668"/>
    </source>
</evidence>
<protein>
    <submittedName>
        <fullName evidence="1">Uncharacterized protein</fullName>
    </submittedName>
</protein>
<dbReference type="EMBL" id="VCAO01000003">
    <property type="protein sequence ID" value="TMM48422.1"/>
    <property type="molecule type" value="Genomic_DNA"/>
</dbReference>
<accession>A0A5S3P5V1</accession>